<reference evidence="2" key="2">
    <citation type="journal article" date="2023" name="BMC Genomics">
        <title>Pest status, molecular evolution, and epigenetic factors derived from the genome assembly of Frankliniella fusca, a thysanopteran phytovirus vector.</title>
        <authorList>
            <person name="Catto M.A."/>
            <person name="Labadie P.E."/>
            <person name="Jacobson A.L."/>
            <person name="Kennedy G.G."/>
            <person name="Srinivasan R."/>
            <person name="Hunt B.G."/>
        </authorList>
    </citation>
    <scope>NUCLEOTIDE SEQUENCE</scope>
    <source>
        <strain evidence="2">PL_HMW_Pooled</strain>
    </source>
</reference>
<keyword evidence="1" id="KW-1133">Transmembrane helix</keyword>
<keyword evidence="2" id="KW-0436">Ligase</keyword>
<accession>A0AAE1LSI6</accession>
<feature type="non-terminal residue" evidence="2">
    <location>
        <position position="1"/>
    </location>
</feature>
<dbReference type="GO" id="GO:0016874">
    <property type="term" value="F:ligase activity"/>
    <property type="evidence" value="ECO:0007669"/>
    <property type="project" value="UniProtKB-KW"/>
</dbReference>
<feature type="transmembrane region" description="Helical" evidence="1">
    <location>
        <begin position="98"/>
        <end position="116"/>
    </location>
</feature>
<keyword evidence="3" id="KW-1185">Reference proteome</keyword>
<organism evidence="2 3">
    <name type="scientific">Frankliniella fusca</name>
    <dbReference type="NCBI Taxonomy" id="407009"/>
    <lineage>
        <taxon>Eukaryota</taxon>
        <taxon>Metazoa</taxon>
        <taxon>Ecdysozoa</taxon>
        <taxon>Arthropoda</taxon>
        <taxon>Hexapoda</taxon>
        <taxon>Insecta</taxon>
        <taxon>Pterygota</taxon>
        <taxon>Neoptera</taxon>
        <taxon>Paraneoptera</taxon>
        <taxon>Thysanoptera</taxon>
        <taxon>Terebrantia</taxon>
        <taxon>Thripoidea</taxon>
        <taxon>Thripidae</taxon>
        <taxon>Frankliniella</taxon>
    </lineage>
</organism>
<evidence type="ECO:0000313" key="3">
    <source>
        <dbReference type="Proteomes" id="UP001219518"/>
    </source>
</evidence>
<comment type="caution">
    <text evidence="2">The sequence shown here is derived from an EMBL/GenBank/DDBJ whole genome shotgun (WGS) entry which is preliminary data.</text>
</comment>
<dbReference type="Proteomes" id="UP001219518">
    <property type="component" value="Unassembled WGS sequence"/>
</dbReference>
<feature type="transmembrane region" description="Helical" evidence="1">
    <location>
        <begin position="59"/>
        <end position="77"/>
    </location>
</feature>
<proteinExistence type="predicted"/>
<keyword evidence="1" id="KW-0812">Transmembrane</keyword>
<dbReference type="AlphaFoldDB" id="A0AAE1LSI6"/>
<keyword evidence="1" id="KW-0472">Membrane</keyword>
<evidence type="ECO:0000313" key="2">
    <source>
        <dbReference type="EMBL" id="KAK3931026.1"/>
    </source>
</evidence>
<reference evidence="2" key="1">
    <citation type="submission" date="2021-07" db="EMBL/GenBank/DDBJ databases">
        <authorList>
            <person name="Catto M.A."/>
            <person name="Jacobson A."/>
            <person name="Kennedy G."/>
            <person name="Labadie P."/>
            <person name="Hunt B.G."/>
            <person name="Srinivasan R."/>
        </authorList>
    </citation>
    <scope>NUCLEOTIDE SEQUENCE</scope>
    <source>
        <strain evidence="2">PL_HMW_Pooled</strain>
        <tissue evidence="2">Head</tissue>
    </source>
</reference>
<feature type="transmembrane region" description="Helical" evidence="1">
    <location>
        <begin position="29"/>
        <end position="47"/>
    </location>
</feature>
<protein>
    <submittedName>
        <fullName evidence="2">Threonine--tRNA ligase 2, cytoplasmic</fullName>
    </submittedName>
</protein>
<evidence type="ECO:0000256" key="1">
    <source>
        <dbReference type="SAM" id="Phobius"/>
    </source>
</evidence>
<gene>
    <name evidence="2" type="ORF">KUF71_024938</name>
</gene>
<dbReference type="EMBL" id="JAHWGI010001416">
    <property type="protein sequence ID" value="KAK3931026.1"/>
    <property type="molecule type" value="Genomic_DNA"/>
</dbReference>
<name>A0AAE1LSI6_9NEOP</name>
<sequence length="184" mass="21271">QSSSRARGYALPKIVTRLLRNEVIRCNRILLRLLRLLHSITCITGLLRDYYAPITPITPITPLLQAYYVSITGVLRLRRARQTFPRVTANTIRIAEKFGGAVSICSCLSFSVTIFETFVHQFYLNLTLFVSVVKHPNWIIYILRKYSVGVRETDTDSNLSKWRVRHGLKCYLQNITPLNERNFP</sequence>